<dbReference type="EMBL" id="JAHLPM010000009">
    <property type="protein sequence ID" value="MBU5438698.1"/>
    <property type="molecule type" value="Genomic_DNA"/>
</dbReference>
<proteinExistence type="predicted"/>
<evidence type="ECO:0000313" key="2">
    <source>
        <dbReference type="Proteomes" id="UP000749471"/>
    </source>
</evidence>
<protein>
    <submittedName>
        <fullName evidence="1">Uncharacterized protein</fullName>
    </submittedName>
</protein>
<dbReference type="Proteomes" id="UP000749471">
    <property type="component" value="Unassembled WGS sequence"/>
</dbReference>
<gene>
    <name evidence="1" type="ORF">KQI42_11790</name>
</gene>
<sequence>MVIKIKKLYREIGYVEVGSIADFYKKGIKEYLMVKDVTSITDIAQDKDIYLEEIHSVASQNK</sequence>
<name>A0ABS6E905_9FIRM</name>
<keyword evidence="2" id="KW-1185">Reference proteome</keyword>
<reference evidence="1 2" key="1">
    <citation type="submission" date="2021-06" db="EMBL/GenBank/DDBJ databases">
        <authorList>
            <person name="Sun Q."/>
            <person name="Li D."/>
        </authorList>
    </citation>
    <scope>NUCLEOTIDE SEQUENCE [LARGE SCALE GENOMIC DNA]</scope>
    <source>
        <strain evidence="1 2">MSJ-40</strain>
    </source>
</reference>
<accession>A0ABS6E905</accession>
<organism evidence="1 2">
    <name type="scientific">Tissierella simiarum</name>
    <dbReference type="NCBI Taxonomy" id="2841534"/>
    <lineage>
        <taxon>Bacteria</taxon>
        <taxon>Bacillati</taxon>
        <taxon>Bacillota</taxon>
        <taxon>Tissierellia</taxon>
        <taxon>Tissierellales</taxon>
        <taxon>Tissierellaceae</taxon>
        <taxon>Tissierella</taxon>
    </lineage>
</organism>
<comment type="caution">
    <text evidence="1">The sequence shown here is derived from an EMBL/GenBank/DDBJ whole genome shotgun (WGS) entry which is preliminary data.</text>
</comment>
<evidence type="ECO:0000313" key="1">
    <source>
        <dbReference type="EMBL" id="MBU5438698.1"/>
    </source>
</evidence>
<dbReference type="RefSeq" id="WP_216520104.1">
    <property type="nucleotide sequence ID" value="NZ_JAHLPM010000009.1"/>
</dbReference>